<gene>
    <name evidence="1" type="ORF">BS411_018160</name>
</gene>
<name>A0ACD5ISK0_9ENTR</name>
<dbReference type="Proteomes" id="UP000244623">
    <property type="component" value="Chromosome"/>
</dbReference>
<sequence>MALALGTASWAVHASQQTARPASEFDMGLNGRVSMQGSIVSKACDIAMDSRYQSIEMPKQSVSILRRTGEGIAQPFSIHLVDCTFNTGGADSAPWQFLQVTFDGADDNGLFQVTGEVGGVALEIASKSGEEIRPGQPLPYKEISSDDIKLDYELRLKLNNEALKPGDYSSIIKYRIDYF</sequence>
<organism evidence="1 2">
    <name type="scientific">Cronobacter turicensis</name>
    <dbReference type="NCBI Taxonomy" id="413502"/>
    <lineage>
        <taxon>Bacteria</taxon>
        <taxon>Pseudomonadati</taxon>
        <taxon>Pseudomonadota</taxon>
        <taxon>Gammaproteobacteria</taxon>
        <taxon>Enterobacterales</taxon>
        <taxon>Enterobacteriaceae</taxon>
        <taxon>Cronobacter</taxon>
    </lineage>
</organism>
<evidence type="ECO:0000313" key="2">
    <source>
        <dbReference type="Proteomes" id="UP000244623"/>
    </source>
</evidence>
<proteinExistence type="predicted"/>
<dbReference type="EMBL" id="CP187984">
    <property type="protein sequence ID" value="XSF53833.1"/>
    <property type="molecule type" value="Genomic_DNA"/>
</dbReference>
<accession>A0ACD5ISK0</accession>
<reference evidence="1" key="1">
    <citation type="submission" date="2025-05" db="EMBL/GenBank/DDBJ databases">
        <title>FDA Reference Genome datasets for Cronobacter.</title>
        <authorList>
            <person name="Gopinath G.R."/>
        </authorList>
    </citation>
    <scope>NUCLEOTIDE SEQUENCE</scope>
    <source>
        <strain evidence="1">MOD1-Sh41s</strain>
    </source>
</reference>
<evidence type="ECO:0000313" key="1">
    <source>
        <dbReference type="EMBL" id="XSF53833.1"/>
    </source>
</evidence>
<protein>
    <submittedName>
        <fullName evidence="1">Fimbrial protein</fullName>
    </submittedName>
</protein>